<gene>
    <name evidence="1" type="ORF">QFC20_002303</name>
</gene>
<dbReference type="EMBL" id="JASBWS010000016">
    <property type="protein sequence ID" value="KAJ9112122.1"/>
    <property type="molecule type" value="Genomic_DNA"/>
</dbReference>
<reference evidence="1" key="1">
    <citation type="submission" date="2023-04" db="EMBL/GenBank/DDBJ databases">
        <title>Draft Genome sequencing of Naganishia species isolated from polar environments using Oxford Nanopore Technology.</title>
        <authorList>
            <person name="Leo P."/>
            <person name="Venkateswaran K."/>
        </authorList>
    </citation>
    <scope>NUCLEOTIDE SEQUENCE</scope>
    <source>
        <strain evidence="1">MNA-CCFEE 5262</strain>
    </source>
</reference>
<evidence type="ECO:0000313" key="1">
    <source>
        <dbReference type="EMBL" id="KAJ9112122.1"/>
    </source>
</evidence>
<sequence>MPVLPTGQPELPQTSDDMNTVSFDDLPDDVVIEGILYHLDSPSVDALGRTCRRFSVATKDEAFWRKMIRLDFGLSFDLFDVDHVSFGFARNLWKGLKNPKVYVWGSTENHRSGIPQSSPHLATYRTPPSVPYPVEITSIFKATPTKRTIGDVKETEGYAGIMELRSGGFSFLARDSDGNVWVWGQLDASFFGGQWDFASASKRIVKPTRLGMPVTIKKTRQVSRLSREKLSLTGLMEQYRLVQAEAGWNWSICLTESGKIFGWFPFLATYETALTVKDELEGPLPGNDEDNFQPYSESSSIPVMWGEVGPDVPVELPAIPSLSTEDTYGPDGVPWGDDLAVSRHAFVDEYNRVIAVGAGDSFCAALRANGELWVYELKENEAPHAKTWRYLSHLSGPTVRHVSASFNSITSYSTTKAYSVKFAELSKQNPEFATIESPNAGLPVRKVVMGDYHAVACDHGGSAFAWGENTAGQLGRGEIGARNLGDLAKPSIIEFGRGDERMPEAKASQRYLGQFPDHNQRESTGNFKPNFRTRRFVFDVAAGGWQSGALVVDMRDYCARDRILPNVNLTSEEDRSPSEVTQDEAGIAPLAIPQRQWTSASPQVLHGPATESETTLDNSGNTPERPTDPPHHPQGVPIRRGGLPYIRIGFAGRGAVRGGPGFNVPRP</sequence>
<accession>A0ACC2WM34</accession>
<evidence type="ECO:0000313" key="2">
    <source>
        <dbReference type="Proteomes" id="UP001230649"/>
    </source>
</evidence>
<name>A0ACC2WM34_9TREE</name>
<comment type="caution">
    <text evidence="1">The sequence shown here is derived from an EMBL/GenBank/DDBJ whole genome shotgun (WGS) entry which is preliminary data.</text>
</comment>
<protein>
    <submittedName>
        <fullName evidence="1">Uncharacterized protein</fullName>
    </submittedName>
</protein>
<proteinExistence type="predicted"/>
<keyword evidence="2" id="KW-1185">Reference proteome</keyword>
<organism evidence="1 2">
    <name type="scientific">Naganishia adeliensis</name>
    <dbReference type="NCBI Taxonomy" id="92952"/>
    <lineage>
        <taxon>Eukaryota</taxon>
        <taxon>Fungi</taxon>
        <taxon>Dikarya</taxon>
        <taxon>Basidiomycota</taxon>
        <taxon>Agaricomycotina</taxon>
        <taxon>Tremellomycetes</taxon>
        <taxon>Filobasidiales</taxon>
        <taxon>Filobasidiaceae</taxon>
        <taxon>Naganishia</taxon>
    </lineage>
</organism>
<dbReference type="Proteomes" id="UP001230649">
    <property type="component" value="Unassembled WGS sequence"/>
</dbReference>